<reference evidence="3 4" key="1">
    <citation type="journal article" date="2010" name="BMC Genomics">
        <title>Metabolic flexibility revealed in the genome of the cyst-forming alpha-1 proteobacterium Rhodospirillum centenum.</title>
        <authorList>
            <person name="Lu Y.K."/>
            <person name="Marden J."/>
            <person name="Han M."/>
            <person name="Swingley W.D."/>
            <person name="Mastrian S.D."/>
            <person name="Chowdhury S.R."/>
            <person name="Hao J."/>
            <person name="Helmy T."/>
            <person name="Kim S."/>
            <person name="Kurdoglu A.A."/>
            <person name="Matthies H.J."/>
            <person name="Rollo D."/>
            <person name="Stothard P."/>
            <person name="Blankenship R.E."/>
            <person name="Bauer C.E."/>
            <person name="Touchman J.W."/>
        </authorList>
    </citation>
    <scope>NUCLEOTIDE SEQUENCE [LARGE SCALE GENOMIC DNA]</scope>
    <source>
        <strain evidence="4">ATCC 51521 / SW</strain>
    </source>
</reference>
<evidence type="ECO:0000313" key="3">
    <source>
        <dbReference type="EMBL" id="ACI99618.1"/>
    </source>
</evidence>
<keyword evidence="2" id="KW-0812">Transmembrane</keyword>
<dbReference type="STRING" id="414684.RC1_2231"/>
<dbReference type="AlphaFoldDB" id="B6IPB6"/>
<feature type="region of interest" description="Disordered" evidence="1">
    <location>
        <begin position="1"/>
        <end position="25"/>
    </location>
</feature>
<feature type="region of interest" description="Disordered" evidence="1">
    <location>
        <begin position="80"/>
        <end position="106"/>
    </location>
</feature>
<feature type="compositionally biased region" description="Pro residues" evidence="1">
    <location>
        <begin position="134"/>
        <end position="146"/>
    </location>
</feature>
<feature type="region of interest" description="Disordered" evidence="1">
    <location>
        <begin position="122"/>
        <end position="146"/>
    </location>
</feature>
<gene>
    <name evidence="3" type="ordered locus">RC1_2231</name>
</gene>
<accession>B6IPB6</accession>
<proteinExistence type="predicted"/>
<dbReference type="KEGG" id="rce:RC1_2231"/>
<dbReference type="Proteomes" id="UP000001591">
    <property type="component" value="Chromosome"/>
</dbReference>
<feature type="transmembrane region" description="Helical" evidence="2">
    <location>
        <begin position="29"/>
        <end position="52"/>
    </location>
</feature>
<sequence length="146" mass="14252">MTTRPSVPVLPPAGPQPQLRPDRPLPGRWVAGLVALLFALFGGWADGAGGAAGASRAGQKLLSDALRPAGGAAATLATPEAEIPPALPSSGSGDAPAATVPSSAVLPLPPRAGAVAVLPATVPARSLRTGPRQPTGPPPVRPGPSV</sequence>
<evidence type="ECO:0000256" key="2">
    <source>
        <dbReference type="SAM" id="Phobius"/>
    </source>
</evidence>
<evidence type="ECO:0000313" key="4">
    <source>
        <dbReference type="Proteomes" id="UP000001591"/>
    </source>
</evidence>
<dbReference type="EMBL" id="CP000613">
    <property type="protein sequence ID" value="ACI99618.1"/>
    <property type="molecule type" value="Genomic_DNA"/>
</dbReference>
<keyword evidence="2" id="KW-0472">Membrane</keyword>
<dbReference type="RefSeq" id="WP_012567403.1">
    <property type="nucleotide sequence ID" value="NC_011420.2"/>
</dbReference>
<keyword evidence="4" id="KW-1185">Reference proteome</keyword>
<evidence type="ECO:0000256" key="1">
    <source>
        <dbReference type="SAM" id="MobiDB-lite"/>
    </source>
</evidence>
<organism evidence="3 4">
    <name type="scientific">Rhodospirillum centenum (strain ATCC 51521 / SW)</name>
    <dbReference type="NCBI Taxonomy" id="414684"/>
    <lineage>
        <taxon>Bacteria</taxon>
        <taxon>Pseudomonadati</taxon>
        <taxon>Pseudomonadota</taxon>
        <taxon>Alphaproteobacteria</taxon>
        <taxon>Rhodospirillales</taxon>
        <taxon>Rhodospirillaceae</taxon>
        <taxon>Rhodospirillum</taxon>
    </lineage>
</organism>
<keyword evidence="2" id="KW-1133">Transmembrane helix</keyword>
<dbReference type="HOGENOM" id="CLU_1775955_0_0_5"/>
<name>B6IPB6_RHOCS</name>
<protein>
    <submittedName>
        <fullName evidence="3">Uncharacterized protein</fullName>
    </submittedName>
</protein>